<dbReference type="GO" id="GO:0003964">
    <property type="term" value="F:RNA-directed DNA polymerase activity"/>
    <property type="evidence" value="ECO:0007669"/>
    <property type="project" value="UniProtKB-KW"/>
</dbReference>
<dbReference type="Proteomes" id="UP000821846">
    <property type="component" value="Unassembled WGS sequence"/>
</dbReference>
<keyword evidence="1" id="KW-0695">RNA-directed DNA polymerase</keyword>
<keyword evidence="2" id="KW-1185">Reference proteome</keyword>
<feature type="non-terminal residue" evidence="1">
    <location>
        <position position="1"/>
    </location>
</feature>
<comment type="caution">
    <text evidence="1">The sequence shown here is derived from an EMBL/GenBank/DDBJ whole genome shotgun (WGS) entry which is preliminary data.</text>
</comment>
<organism evidence="1 2">
    <name type="scientific">Faecalicatena fissicatena</name>
    <dbReference type="NCBI Taxonomy" id="290055"/>
    <lineage>
        <taxon>Bacteria</taxon>
        <taxon>Bacillati</taxon>
        <taxon>Bacillota</taxon>
        <taxon>Clostridia</taxon>
        <taxon>Lachnospirales</taxon>
        <taxon>Lachnospiraceae</taxon>
        <taxon>Faecalicatena</taxon>
    </lineage>
</organism>
<evidence type="ECO:0000313" key="1">
    <source>
        <dbReference type="EMBL" id="NSG29050.1"/>
    </source>
</evidence>
<evidence type="ECO:0000313" key="2">
    <source>
        <dbReference type="Proteomes" id="UP000821846"/>
    </source>
</evidence>
<proteinExistence type="predicted"/>
<protein>
    <submittedName>
        <fullName evidence="1">Group II intron reverse transcriptase/maturase</fullName>
    </submittedName>
</protein>
<accession>A0ABX2GU16</accession>
<keyword evidence="1" id="KW-0808">Transferase</keyword>
<keyword evidence="1" id="KW-0548">Nucleotidyltransferase</keyword>
<reference evidence="1 2" key="1">
    <citation type="journal article" date="2020" name="Cell Host Microbe">
        <title>Functional and Genomic Variation between Human-Derived Isolates of Lachnospiraceae Reveals Inter- and Intra-Species Diversity.</title>
        <authorList>
            <person name="Sorbara M.T."/>
            <person name="Littmann E.R."/>
            <person name="Fontana E."/>
            <person name="Moody T.U."/>
            <person name="Kohout C.E."/>
            <person name="Gjonbalaj M."/>
            <person name="Eaton V."/>
            <person name="Seok R."/>
            <person name="Leiner I.M."/>
            <person name="Pamer E.G."/>
        </authorList>
    </citation>
    <scope>NUCLEOTIDE SEQUENCE [LARGE SCALE GENOMIC DNA]</scope>
    <source>
        <strain evidence="1 2">MSK.14.16</strain>
    </source>
</reference>
<name>A0ABX2GU16_9FIRM</name>
<dbReference type="EMBL" id="JAAWUZ010000004">
    <property type="protein sequence ID" value="NSG29050.1"/>
    <property type="molecule type" value="Genomic_DNA"/>
</dbReference>
<gene>
    <name evidence="1" type="ORF">HFM93_01915</name>
</gene>
<sequence>HEYYANMAANCRRGHWYCANLTTVKKAMTKERLINGGFYDLATAYQSVHVNY</sequence>